<evidence type="ECO:0000259" key="7">
    <source>
        <dbReference type="PROSITE" id="PS50110"/>
    </source>
</evidence>
<feature type="domain" description="Response regulatory" evidence="7">
    <location>
        <begin position="1"/>
        <end position="110"/>
    </location>
</feature>
<dbReference type="Proteomes" id="UP001596222">
    <property type="component" value="Unassembled WGS sequence"/>
</dbReference>
<sequence length="215" mass="22986">MVRTGFRYILDAEPDIEVVAEAGDGIEALRLAGHHRPDVCLLDIRMPGITGLDVTRRLAGPGVADPLRVIVVTTFDLDEYVHEALHGGAAGFLLKDAGPTMLIEAVRAAARGEAMVSPQVTVRLLRHFTAGRGRLPLPGTGGHPLSERELATVQAAAQGLTNAEIAGRLHISLGTVKKHLAGAQLKLDVRNRVELAAWAYRHGHMDGPSPAPEHR</sequence>
<evidence type="ECO:0000313" key="8">
    <source>
        <dbReference type="EMBL" id="MFC5144676.1"/>
    </source>
</evidence>
<dbReference type="InterPro" id="IPR000792">
    <property type="entry name" value="Tscrpt_reg_LuxR_C"/>
</dbReference>
<dbReference type="PANTHER" id="PTHR43214:SF24">
    <property type="entry name" value="TRANSCRIPTIONAL REGULATORY PROTEIN NARL-RELATED"/>
    <property type="match status" value="1"/>
</dbReference>
<evidence type="ECO:0000256" key="2">
    <source>
        <dbReference type="ARBA" id="ARBA00023015"/>
    </source>
</evidence>
<dbReference type="CDD" id="cd06170">
    <property type="entry name" value="LuxR_C_like"/>
    <property type="match status" value="1"/>
</dbReference>
<dbReference type="PROSITE" id="PS50110">
    <property type="entry name" value="RESPONSE_REGULATORY"/>
    <property type="match status" value="1"/>
</dbReference>
<dbReference type="Gene3D" id="3.40.50.2300">
    <property type="match status" value="1"/>
</dbReference>
<dbReference type="RefSeq" id="WP_382039221.1">
    <property type="nucleotide sequence ID" value="NZ_JBHSKJ010000004.1"/>
</dbReference>
<reference evidence="9" key="1">
    <citation type="journal article" date="2019" name="Int. J. Syst. Evol. Microbiol.">
        <title>The Global Catalogue of Microorganisms (GCM) 10K type strain sequencing project: providing services to taxonomists for standard genome sequencing and annotation.</title>
        <authorList>
            <consortium name="The Broad Institute Genomics Platform"/>
            <consortium name="The Broad Institute Genome Sequencing Center for Infectious Disease"/>
            <person name="Wu L."/>
            <person name="Ma J."/>
        </authorList>
    </citation>
    <scope>NUCLEOTIDE SEQUENCE [LARGE SCALE GENOMIC DNA]</scope>
    <source>
        <strain evidence="9">CGMCC 4.1641</strain>
    </source>
</reference>
<dbReference type="SMART" id="SM00448">
    <property type="entry name" value="REC"/>
    <property type="match status" value="1"/>
</dbReference>
<dbReference type="InterPro" id="IPR001789">
    <property type="entry name" value="Sig_transdc_resp-reg_receiver"/>
</dbReference>
<evidence type="ECO:0000256" key="3">
    <source>
        <dbReference type="ARBA" id="ARBA00023125"/>
    </source>
</evidence>
<feature type="domain" description="HTH luxR-type" evidence="6">
    <location>
        <begin position="138"/>
        <end position="203"/>
    </location>
</feature>
<dbReference type="PANTHER" id="PTHR43214">
    <property type="entry name" value="TWO-COMPONENT RESPONSE REGULATOR"/>
    <property type="match status" value="1"/>
</dbReference>
<dbReference type="EMBL" id="JBHSKJ010000004">
    <property type="protein sequence ID" value="MFC5144676.1"/>
    <property type="molecule type" value="Genomic_DNA"/>
</dbReference>
<feature type="modified residue" description="4-aspartylphosphate" evidence="5">
    <location>
        <position position="43"/>
    </location>
</feature>
<evidence type="ECO:0000256" key="5">
    <source>
        <dbReference type="PROSITE-ProRule" id="PRU00169"/>
    </source>
</evidence>
<keyword evidence="1 5" id="KW-0597">Phosphoprotein</keyword>
<keyword evidence="9" id="KW-1185">Reference proteome</keyword>
<name>A0ABV9ZVE5_9ACTN</name>
<dbReference type="SUPFAM" id="SSF46894">
    <property type="entry name" value="C-terminal effector domain of the bipartite response regulators"/>
    <property type="match status" value="1"/>
</dbReference>
<keyword evidence="3" id="KW-0238">DNA-binding</keyword>
<dbReference type="InterPro" id="IPR058245">
    <property type="entry name" value="NreC/VraR/RcsB-like_REC"/>
</dbReference>
<dbReference type="InterPro" id="IPR011006">
    <property type="entry name" value="CheY-like_superfamily"/>
</dbReference>
<organism evidence="8 9">
    <name type="scientific">Streptomyces aureoversilis</name>
    <dbReference type="NCBI Taxonomy" id="67277"/>
    <lineage>
        <taxon>Bacteria</taxon>
        <taxon>Bacillati</taxon>
        <taxon>Actinomycetota</taxon>
        <taxon>Actinomycetes</taxon>
        <taxon>Kitasatosporales</taxon>
        <taxon>Streptomycetaceae</taxon>
        <taxon>Streptomyces</taxon>
    </lineage>
</organism>
<keyword evidence="4" id="KW-0804">Transcription</keyword>
<comment type="caution">
    <text evidence="8">The sequence shown here is derived from an EMBL/GenBank/DDBJ whole genome shotgun (WGS) entry which is preliminary data.</text>
</comment>
<evidence type="ECO:0000256" key="4">
    <source>
        <dbReference type="ARBA" id="ARBA00023163"/>
    </source>
</evidence>
<evidence type="ECO:0000259" key="6">
    <source>
        <dbReference type="PROSITE" id="PS50043"/>
    </source>
</evidence>
<proteinExistence type="predicted"/>
<dbReference type="PRINTS" id="PR00038">
    <property type="entry name" value="HTHLUXR"/>
</dbReference>
<dbReference type="InterPro" id="IPR016032">
    <property type="entry name" value="Sig_transdc_resp-reg_C-effctor"/>
</dbReference>
<protein>
    <submittedName>
        <fullName evidence="8">Response regulator</fullName>
    </submittedName>
</protein>
<accession>A0ABV9ZVE5</accession>
<keyword evidence="2" id="KW-0805">Transcription regulation</keyword>
<dbReference type="SMART" id="SM00421">
    <property type="entry name" value="HTH_LUXR"/>
    <property type="match status" value="1"/>
</dbReference>
<dbReference type="Pfam" id="PF00196">
    <property type="entry name" value="GerE"/>
    <property type="match status" value="1"/>
</dbReference>
<dbReference type="SUPFAM" id="SSF52172">
    <property type="entry name" value="CheY-like"/>
    <property type="match status" value="1"/>
</dbReference>
<gene>
    <name evidence="8" type="ORF">ACFPP6_08305</name>
</gene>
<dbReference type="CDD" id="cd17535">
    <property type="entry name" value="REC_NarL-like"/>
    <property type="match status" value="1"/>
</dbReference>
<dbReference type="InterPro" id="IPR039420">
    <property type="entry name" value="WalR-like"/>
</dbReference>
<evidence type="ECO:0000313" key="9">
    <source>
        <dbReference type="Proteomes" id="UP001596222"/>
    </source>
</evidence>
<evidence type="ECO:0000256" key="1">
    <source>
        <dbReference type="ARBA" id="ARBA00022553"/>
    </source>
</evidence>
<dbReference type="Pfam" id="PF00072">
    <property type="entry name" value="Response_reg"/>
    <property type="match status" value="1"/>
</dbReference>
<dbReference type="PROSITE" id="PS50043">
    <property type="entry name" value="HTH_LUXR_2"/>
    <property type="match status" value="1"/>
</dbReference>